<evidence type="ECO:0000256" key="1">
    <source>
        <dbReference type="ARBA" id="ARBA00010832"/>
    </source>
</evidence>
<comment type="similarity">
    <text evidence="1">Belongs to the HupH/HyaF family.</text>
</comment>
<dbReference type="Gene3D" id="3.30.1370.140">
    <property type="entry name" value="HupH hydrogenase expression protein, C-terminal domain"/>
    <property type="match status" value="2"/>
</dbReference>
<dbReference type="InterPro" id="IPR038527">
    <property type="entry name" value="HupH_C_sf"/>
</dbReference>
<dbReference type="RefSeq" id="WP_345427812.1">
    <property type="nucleotide sequence ID" value="NZ_AP031496.1"/>
</dbReference>
<dbReference type="Pfam" id="PF04809">
    <property type="entry name" value="HupH_C"/>
    <property type="match status" value="2"/>
</dbReference>
<dbReference type="Proteomes" id="UP001409585">
    <property type="component" value="Unassembled WGS sequence"/>
</dbReference>
<dbReference type="EMBL" id="BAABLX010000079">
    <property type="protein sequence ID" value="GAA4960179.1"/>
    <property type="molecule type" value="Genomic_DNA"/>
</dbReference>
<proteinExistence type="inferred from homology"/>
<feature type="domain" description="HupH hydrogenase expression protein C-terminal" evidence="2">
    <location>
        <begin position="180"/>
        <end position="296"/>
    </location>
</feature>
<comment type="caution">
    <text evidence="3">The sequence shown here is derived from an EMBL/GenBank/DDBJ whole genome shotgun (WGS) entry which is preliminary data.</text>
</comment>
<feature type="domain" description="HupH hydrogenase expression protein C-terminal" evidence="2">
    <location>
        <begin position="69"/>
        <end position="158"/>
    </location>
</feature>
<gene>
    <name evidence="3" type="ORF">GCM10025791_46760</name>
</gene>
<reference evidence="4" key="1">
    <citation type="journal article" date="2019" name="Int. J. Syst. Evol. Microbiol.">
        <title>The Global Catalogue of Microorganisms (GCM) 10K type strain sequencing project: providing services to taxonomists for standard genome sequencing and annotation.</title>
        <authorList>
            <consortium name="The Broad Institute Genomics Platform"/>
            <consortium name="The Broad Institute Genome Sequencing Center for Infectious Disease"/>
            <person name="Wu L."/>
            <person name="Ma J."/>
        </authorList>
    </citation>
    <scope>NUCLEOTIDE SEQUENCE [LARGE SCALE GENOMIC DNA]</scope>
    <source>
        <strain evidence="4">JCM 19134</strain>
    </source>
</reference>
<sequence>MSDNDNSIIFTDAMSGSTSAGLTGPGSQPAEVDGAELDILQLPSGMDTYDAPLLPEPEAVTHLQPAVARLNQLQRLMRNYSVEGNNIQIDLSDMDAHNKDLVDQVCGEGEVSILFGSHQEHRIQESVLAGIWRIQTLASNGQIVNDRLEVGPIPAMVKQVSFTGAQASINADLDNLPPGVLNAPSLVAEINEKIETFQTTGEEHTINLTLLPQTEEDLGFLANCLGQGKCTVLSRGYGNCRVTSTNTQNVWWVQYFNSQDKNILNSLEISTVPEVACAAAEDISDSTTRLYEILEIYQ</sequence>
<evidence type="ECO:0000313" key="4">
    <source>
        <dbReference type="Proteomes" id="UP001409585"/>
    </source>
</evidence>
<organism evidence="3 4">
    <name type="scientific">Halioxenophilus aromaticivorans</name>
    <dbReference type="NCBI Taxonomy" id="1306992"/>
    <lineage>
        <taxon>Bacteria</taxon>
        <taxon>Pseudomonadati</taxon>
        <taxon>Pseudomonadota</taxon>
        <taxon>Gammaproteobacteria</taxon>
        <taxon>Alteromonadales</taxon>
        <taxon>Alteromonadaceae</taxon>
        <taxon>Halioxenophilus</taxon>
    </lineage>
</organism>
<dbReference type="InterPro" id="IPR006894">
    <property type="entry name" value="HupH_Hydgase_express_prot_C"/>
</dbReference>
<evidence type="ECO:0000259" key="2">
    <source>
        <dbReference type="Pfam" id="PF04809"/>
    </source>
</evidence>
<evidence type="ECO:0000313" key="3">
    <source>
        <dbReference type="EMBL" id="GAA4960179.1"/>
    </source>
</evidence>
<accession>A0AAV3U9Y7</accession>
<protein>
    <submittedName>
        <fullName evidence="3">Hydrogenase expression/formation protein</fullName>
    </submittedName>
</protein>
<keyword evidence="4" id="KW-1185">Reference proteome</keyword>
<name>A0AAV3U9Y7_9ALTE</name>
<dbReference type="AlphaFoldDB" id="A0AAV3U9Y7"/>